<evidence type="ECO:0000256" key="1">
    <source>
        <dbReference type="ARBA" id="ARBA00004141"/>
    </source>
</evidence>
<feature type="transmembrane region" description="Helical" evidence="5">
    <location>
        <begin position="101"/>
        <end position="126"/>
    </location>
</feature>
<reference evidence="6 7" key="1">
    <citation type="submission" date="2023-10" db="EMBL/GenBank/DDBJ databases">
        <title>Noviherbaspirillum sp. CPCC 100848 genome assembly.</title>
        <authorList>
            <person name="Li X.Y."/>
            <person name="Fang X.M."/>
        </authorList>
    </citation>
    <scope>NUCLEOTIDE SEQUENCE [LARGE SCALE GENOMIC DNA]</scope>
    <source>
        <strain evidence="6 7">CPCC 100848</strain>
    </source>
</reference>
<evidence type="ECO:0000313" key="6">
    <source>
        <dbReference type="EMBL" id="MEC4721047.1"/>
    </source>
</evidence>
<name>A0ABU6JCS8_9BURK</name>
<keyword evidence="3 5" id="KW-1133">Transmembrane helix</keyword>
<protein>
    <submittedName>
        <fullName evidence="6">CvpA family protein</fullName>
    </submittedName>
</protein>
<evidence type="ECO:0000313" key="7">
    <source>
        <dbReference type="Proteomes" id="UP001352263"/>
    </source>
</evidence>
<sequence>MTVFDYLVLFVLICSIVISTLRGLVKEILSLLSWIVAFVVANAYGEELAKLLPDMIPGGTTRLIVGFLALFIGVRLLMMMLSMAVDAVIKASGLTLADRGLGGLFGLGRGLVIVLAVVLVCGMTAIPQQAFWREALFSPLAETAAKTVTPYLPGDWARHVSF</sequence>
<dbReference type="Proteomes" id="UP001352263">
    <property type="component" value="Unassembled WGS sequence"/>
</dbReference>
<comment type="caution">
    <text evidence="6">The sequence shown here is derived from an EMBL/GenBank/DDBJ whole genome shotgun (WGS) entry which is preliminary data.</text>
</comment>
<dbReference type="PANTHER" id="PTHR36926:SF1">
    <property type="entry name" value="COLICIN V PRODUCTION PROTEIN"/>
    <property type="match status" value="1"/>
</dbReference>
<gene>
    <name evidence="6" type="ORF">RY831_17920</name>
</gene>
<accession>A0ABU6JCS8</accession>
<dbReference type="EMBL" id="JAWIIV010000015">
    <property type="protein sequence ID" value="MEC4721047.1"/>
    <property type="molecule type" value="Genomic_DNA"/>
</dbReference>
<keyword evidence="2 5" id="KW-0812">Transmembrane</keyword>
<evidence type="ECO:0000256" key="5">
    <source>
        <dbReference type="SAM" id="Phobius"/>
    </source>
</evidence>
<keyword evidence="4 5" id="KW-0472">Membrane</keyword>
<dbReference type="PANTHER" id="PTHR36926">
    <property type="entry name" value="COLICIN V PRODUCTION PROTEIN"/>
    <property type="match status" value="1"/>
</dbReference>
<comment type="subcellular location">
    <subcellularLocation>
        <location evidence="1">Membrane</location>
        <topology evidence="1">Multi-pass membrane protein</topology>
    </subcellularLocation>
</comment>
<evidence type="ECO:0000256" key="4">
    <source>
        <dbReference type="ARBA" id="ARBA00023136"/>
    </source>
</evidence>
<keyword evidence="7" id="KW-1185">Reference proteome</keyword>
<dbReference type="RefSeq" id="WP_326507755.1">
    <property type="nucleotide sequence ID" value="NZ_JAWIIV010000015.1"/>
</dbReference>
<feature type="transmembrane region" description="Helical" evidence="5">
    <location>
        <begin position="64"/>
        <end position="89"/>
    </location>
</feature>
<feature type="transmembrane region" description="Helical" evidence="5">
    <location>
        <begin position="6"/>
        <end position="21"/>
    </location>
</feature>
<evidence type="ECO:0000256" key="3">
    <source>
        <dbReference type="ARBA" id="ARBA00022989"/>
    </source>
</evidence>
<dbReference type="InterPro" id="IPR052719">
    <property type="entry name" value="CvpA-like"/>
</dbReference>
<organism evidence="6 7">
    <name type="scientific">Noviherbaspirillum album</name>
    <dbReference type="NCBI Taxonomy" id="3080276"/>
    <lineage>
        <taxon>Bacteria</taxon>
        <taxon>Pseudomonadati</taxon>
        <taxon>Pseudomonadota</taxon>
        <taxon>Betaproteobacteria</taxon>
        <taxon>Burkholderiales</taxon>
        <taxon>Oxalobacteraceae</taxon>
        <taxon>Noviherbaspirillum</taxon>
    </lineage>
</organism>
<dbReference type="InterPro" id="IPR003825">
    <property type="entry name" value="Colicin-V_CvpA"/>
</dbReference>
<dbReference type="Pfam" id="PF02674">
    <property type="entry name" value="Colicin_V"/>
    <property type="match status" value="1"/>
</dbReference>
<evidence type="ECO:0000256" key="2">
    <source>
        <dbReference type="ARBA" id="ARBA00022692"/>
    </source>
</evidence>
<proteinExistence type="predicted"/>